<feature type="signal peptide" evidence="2">
    <location>
        <begin position="1"/>
        <end position="21"/>
    </location>
</feature>
<organism evidence="6 8">
    <name type="scientific">Anaerotignum propionicum DSM 1682</name>
    <dbReference type="NCBI Taxonomy" id="991789"/>
    <lineage>
        <taxon>Bacteria</taxon>
        <taxon>Bacillati</taxon>
        <taxon>Bacillota</taxon>
        <taxon>Clostridia</taxon>
        <taxon>Lachnospirales</taxon>
        <taxon>Anaerotignaceae</taxon>
        <taxon>Anaerotignum</taxon>
    </lineage>
</organism>
<evidence type="ECO:0000313" key="8">
    <source>
        <dbReference type="Proteomes" id="UP000184204"/>
    </source>
</evidence>
<dbReference type="KEGG" id="cpro:CPRO_25330"/>
<dbReference type="PANTHER" id="PTHR35936:SF38">
    <property type="entry name" value="GLUTAMINE-BINDING PERIPLASMIC PROTEIN"/>
    <property type="match status" value="1"/>
</dbReference>
<dbReference type="InterPro" id="IPR001320">
    <property type="entry name" value="Iontro_rcpt_C"/>
</dbReference>
<dbReference type="Gene3D" id="3.40.190.10">
    <property type="entry name" value="Periplasmic binding protein-like II"/>
    <property type="match status" value="2"/>
</dbReference>
<dbReference type="Pfam" id="PF00497">
    <property type="entry name" value="SBP_bac_3"/>
    <property type="match status" value="1"/>
</dbReference>
<dbReference type="CDD" id="cd13619">
    <property type="entry name" value="PBP2_GlnP"/>
    <property type="match status" value="1"/>
</dbReference>
<evidence type="ECO:0000256" key="2">
    <source>
        <dbReference type="SAM" id="SignalP"/>
    </source>
</evidence>
<dbReference type="EMBL" id="CP014223">
    <property type="protein sequence ID" value="AMJ42081.1"/>
    <property type="molecule type" value="Genomic_DNA"/>
</dbReference>
<keyword evidence="1 2" id="KW-0732">Signal</keyword>
<evidence type="ECO:0000313" key="5">
    <source>
        <dbReference type="EMBL" id="AMJ42081.1"/>
    </source>
</evidence>
<reference evidence="6" key="3">
    <citation type="submission" date="2016-11" db="EMBL/GenBank/DDBJ databases">
        <authorList>
            <person name="Varghese N."/>
            <person name="Submissions S."/>
        </authorList>
    </citation>
    <scope>NUCLEOTIDE SEQUENCE</scope>
    <source>
        <strain evidence="6">DSM 1682</strain>
    </source>
</reference>
<dbReference type="SMART" id="SM00079">
    <property type="entry name" value="PBPe"/>
    <property type="match status" value="1"/>
</dbReference>
<proteinExistence type="predicted"/>
<dbReference type="AlphaFoldDB" id="A0A120MKF2"/>
<dbReference type="GO" id="GO:0016020">
    <property type="term" value="C:membrane"/>
    <property type="evidence" value="ECO:0007669"/>
    <property type="project" value="InterPro"/>
</dbReference>
<reference evidence="8" key="4">
    <citation type="submission" date="2016-11" db="EMBL/GenBank/DDBJ databases">
        <authorList>
            <person name="Jaros S."/>
            <person name="Januszkiewicz K."/>
            <person name="Wedrychowicz H."/>
        </authorList>
    </citation>
    <scope>NUCLEOTIDE SEQUENCE [LARGE SCALE GENOMIC DNA]</scope>
    <source>
        <strain evidence="8">DSM 1682</strain>
    </source>
</reference>
<dbReference type="InterPro" id="IPR001638">
    <property type="entry name" value="Solute-binding_3/MltF_N"/>
</dbReference>
<reference evidence="5 7" key="1">
    <citation type="journal article" date="2016" name="Genome Announc.">
        <title>Complete Genome Sequence of the Amino Acid-Fermenting Clostridium propionicum X2 (DSM 1682).</title>
        <authorList>
            <person name="Poehlein A."/>
            <person name="Schlien K."/>
            <person name="Chowdhury N.P."/>
            <person name="Gottschalk G."/>
            <person name="Buckel W."/>
            <person name="Daniel R."/>
        </authorList>
    </citation>
    <scope>NUCLEOTIDE SEQUENCE [LARGE SCALE GENOMIC DNA]</scope>
    <source>
        <strain evidence="5 7">X2</strain>
    </source>
</reference>
<evidence type="ECO:0000256" key="1">
    <source>
        <dbReference type="ARBA" id="ARBA00022729"/>
    </source>
</evidence>
<feature type="domain" description="Ionotropic glutamate receptor C-terminal" evidence="4">
    <location>
        <begin position="45"/>
        <end position="266"/>
    </location>
</feature>
<evidence type="ECO:0000259" key="3">
    <source>
        <dbReference type="SMART" id="SM00062"/>
    </source>
</evidence>
<feature type="chain" id="PRO_5044548045" evidence="2">
    <location>
        <begin position="22"/>
        <end position="266"/>
    </location>
</feature>
<evidence type="ECO:0000259" key="4">
    <source>
        <dbReference type="SMART" id="SM00079"/>
    </source>
</evidence>
<dbReference type="EMBL" id="FQUA01000003">
    <property type="protein sequence ID" value="SHE51011.1"/>
    <property type="molecule type" value="Genomic_DNA"/>
</dbReference>
<feature type="domain" description="Solute-binding protein family 3/N-terminal" evidence="3">
    <location>
        <begin position="45"/>
        <end position="266"/>
    </location>
</feature>
<name>A0A120MKF2_ANAPI</name>
<dbReference type="GO" id="GO:0015276">
    <property type="term" value="F:ligand-gated monoatomic ion channel activity"/>
    <property type="evidence" value="ECO:0007669"/>
    <property type="project" value="InterPro"/>
</dbReference>
<dbReference type="RefSeq" id="WP_066052331.1">
    <property type="nucleotide sequence ID" value="NZ_CP014223.1"/>
</dbReference>
<dbReference type="OrthoDB" id="9774451at2"/>
<dbReference type="SUPFAM" id="SSF53850">
    <property type="entry name" value="Periplasmic binding protein-like II"/>
    <property type="match status" value="1"/>
</dbReference>
<evidence type="ECO:0000313" key="7">
    <source>
        <dbReference type="Proteomes" id="UP000068026"/>
    </source>
</evidence>
<sequence length="266" mass="28723">MSLFKKVTVTAMAFAMVMGLAACGGSDANKAGNEDAEKATEVAKKYIVATDTTFAPFEFQNEAGEYVGIDLDLLAAIAEDQGFTYELNPMGFNPAVQALEAGQADGVIAGMSITDERKQKFDFSTPYFDSGVVMGIAKSNEDIKSYDDLSGKTVAIKIGTEGATFAESIKEKYGFTTITFDDSSAMYMDVMSGNSVACFEDYPVMGYAITQGVELKMVTDMEQGSSYGFAVGKGKNTELLDMFNKGLENLKANGKYQEILDKYIKK</sequence>
<dbReference type="SMART" id="SM00062">
    <property type="entry name" value="PBPb"/>
    <property type="match status" value="1"/>
</dbReference>
<dbReference type="PANTHER" id="PTHR35936">
    <property type="entry name" value="MEMBRANE-BOUND LYTIC MUREIN TRANSGLYCOSYLASE F"/>
    <property type="match status" value="1"/>
</dbReference>
<dbReference type="Proteomes" id="UP000184204">
    <property type="component" value="Unassembled WGS sequence"/>
</dbReference>
<protein>
    <submittedName>
        <fullName evidence="6">Amino acid ABC transporter substrate-binding protein, PAAT family</fullName>
    </submittedName>
    <submittedName>
        <fullName evidence="5">Glutamine-binding periplasmic protein</fullName>
    </submittedName>
</protein>
<reference evidence="7" key="2">
    <citation type="submission" date="2016-01" db="EMBL/GenBank/DDBJ databases">
        <authorList>
            <person name="Poehlein A."/>
            <person name="Schlien K."/>
            <person name="Gottschalk G."/>
            <person name="Buckel W."/>
            <person name="Daniel R."/>
        </authorList>
    </citation>
    <scope>NUCLEOTIDE SEQUENCE [LARGE SCALE GENOMIC DNA]</scope>
    <source>
        <strain evidence="7">X2</strain>
    </source>
</reference>
<gene>
    <name evidence="5" type="primary">glnH_2</name>
    <name evidence="5" type="ORF">CPRO_25330</name>
    <name evidence="6" type="ORF">SAMN02745151_00902</name>
</gene>
<dbReference type="PROSITE" id="PS51257">
    <property type="entry name" value="PROKAR_LIPOPROTEIN"/>
    <property type="match status" value="1"/>
</dbReference>
<evidence type="ECO:0000313" key="6">
    <source>
        <dbReference type="EMBL" id="SHE51011.1"/>
    </source>
</evidence>
<keyword evidence="7" id="KW-1185">Reference proteome</keyword>
<accession>A0A120MKF2</accession>
<dbReference type="Proteomes" id="UP000068026">
    <property type="component" value="Chromosome"/>
</dbReference>